<comment type="similarity">
    <text evidence="2">Belongs to the acyltransferase 3 family.</text>
</comment>
<keyword evidence="9" id="KW-0808">Transferase</keyword>
<feature type="transmembrane region" description="Helical" evidence="7">
    <location>
        <begin position="7"/>
        <end position="28"/>
    </location>
</feature>
<keyword evidence="3" id="KW-1003">Cell membrane</keyword>
<evidence type="ECO:0000256" key="3">
    <source>
        <dbReference type="ARBA" id="ARBA00022475"/>
    </source>
</evidence>
<keyword evidence="10" id="KW-1185">Reference proteome</keyword>
<evidence type="ECO:0000256" key="6">
    <source>
        <dbReference type="ARBA" id="ARBA00023136"/>
    </source>
</evidence>
<accession>A0AAE3M3R6</accession>
<evidence type="ECO:0000256" key="7">
    <source>
        <dbReference type="SAM" id="Phobius"/>
    </source>
</evidence>
<organism evidence="9 10">
    <name type="scientific">Plebeiibacterium sediminum</name>
    <dbReference type="NCBI Taxonomy" id="2992112"/>
    <lineage>
        <taxon>Bacteria</taxon>
        <taxon>Pseudomonadati</taxon>
        <taxon>Bacteroidota</taxon>
        <taxon>Bacteroidia</taxon>
        <taxon>Marinilabiliales</taxon>
        <taxon>Marinilabiliaceae</taxon>
        <taxon>Plebeiibacterium</taxon>
    </lineage>
</organism>
<evidence type="ECO:0000313" key="10">
    <source>
        <dbReference type="Proteomes" id="UP001209229"/>
    </source>
</evidence>
<feature type="transmembrane region" description="Helical" evidence="7">
    <location>
        <begin position="281"/>
        <end position="299"/>
    </location>
</feature>
<dbReference type="PANTHER" id="PTHR40074">
    <property type="entry name" value="O-ACETYLTRANSFERASE WECH"/>
    <property type="match status" value="1"/>
</dbReference>
<name>A0AAE3M3R6_9BACT</name>
<evidence type="ECO:0000256" key="2">
    <source>
        <dbReference type="ARBA" id="ARBA00007400"/>
    </source>
</evidence>
<feature type="transmembrane region" description="Helical" evidence="7">
    <location>
        <begin position="156"/>
        <end position="175"/>
    </location>
</feature>
<keyword evidence="9" id="KW-0012">Acyltransferase</keyword>
<feature type="transmembrane region" description="Helical" evidence="7">
    <location>
        <begin position="305"/>
        <end position="327"/>
    </location>
</feature>
<evidence type="ECO:0000259" key="8">
    <source>
        <dbReference type="Pfam" id="PF01757"/>
    </source>
</evidence>
<evidence type="ECO:0000313" key="9">
    <source>
        <dbReference type="EMBL" id="MCW3786652.1"/>
    </source>
</evidence>
<dbReference type="EMBL" id="JAPDPJ010000017">
    <property type="protein sequence ID" value="MCW3786652.1"/>
    <property type="molecule type" value="Genomic_DNA"/>
</dbReference>
<dbReference type="PANTHER" id="PTHR40074:SF2">
    <property type="entry name" value="O-ACETYLTRANSFERASE WECH"/>
    <property type="match status" value="1"/>
</dbReference>
<feature type="transmembrane region" description="Helical" evidence="7">
    <location>
        <begin position="242"/>
        <end position="260"/>
    </location>
</feature>
<feature type="transmembrane region" description="Helical" evidence="7">
    <location>
        <begin position="181"/>
        <end position="200"/>
    </location>
</feature>
<keyword evidence="4 7" id="KW-0812">Transmembrane</keyword>
<dbReference type="AlphaFoldDB" id="A0AAE3M3R6"/>
<dbReference type="Pfam" id="PF01757">
    <property type="entry name" value="Acyl_transf_3"/>
    <property type="match status" value="1"/>
</dbReference>
<feature type="transmembrane region" description="Helical" evidence="7">
    <location>
        <begin position="209"/>
        <end position="230"/>
    </location>
</feature>
<dbReference type="InterPro" id="IPR002656">
    <property type="entry name" value="Acyl_transf_3_dom"/>
</dbReference>
<dbReference type="GO" id="GO:0016413">
    <property type="term" value="F:O-acetyltransferase activity"/>
    <property type="evidence" value="ECO:0007669"/>
    <property type="project" value="TreeGrafter"/>
</dbReference>
<dbReference type="RefSeq" id="WP_301190216.1">
    <property type="nucleotide sequence ID" value="NZ_JAPDPJ010000017.1"/>
</dbReference>
<dbReference type="Proteomes" id="UP001209229">
    <property type="component" value="Unassembled WGS sequence"/>
</dbReference>
<evidence type="ECO:0000256" key="5">
    <source>
        <dbReference type="ARBA" id="ARBA00022989"/>
    </source>
</evidence>
<comment type="subcellular location">
    <subcellularLocation>
        <location evidence="1">Cell membrane</location>
        <topology evidence="1">Multi-pass membrane protein</topology>
    </subcellularLocation>
</comment>
<feature type="domain" description="Acyltransferase 3" evidence="8">
    <location>
        <begin position="6"/>
        <end position="319"/>
    </location>
</feature>
<gene>
    <name evidence="9" type="ORF">OM075_09245</name>
</gene>
<evidence type="ECO:0000256" key="4">
    <source>
        <dbReference type="ARBA" id="ARBA00022692"/>
    </source>
</evidence>
<comment type="caution">
    <text evidence="9">The sequence shown here is derived from an EMBL/GenBank/DDBJ whole genome shotgun (WGS) entry which is preliminary data.</text>
</comment>
<feature type="transmembrane region" description="Helical" evidence="7">
    <location>
        <begin position="48"/>
        <end position="66"/>
    </location>
</feature>
<protein>
    <submittedName>
        <fullName evidence="9">Acyltransferase</fullName>
    </submittedName>
</protein>
<dbReference type="GO" id="GO:0005886">
    <property type="term" value="C:plasma membrane"/>
    <property type="evidence" value="ECO:0007669"/>
    <property type="project" value="UniProtKB-SubCell"/>
</dbReference>
<keyword evidence="5 7" id="KW-1133">Transmembrane helix</keyword>
<sequence>MKKRIEYIDYIRGFIMFLVVFTHTLPHFTGPLEKSFIYPIVNPLRMPMFFMISGFVNYSIVTADSIKSVLIKLKKKAIALLIPFFVVGLSYVLTSHIFHNWDIPVNLLKVWLTPATMWGYWFLPVLFAITIITSFIGLVLKSISGYSSFVSKNTDLFFVITFILTPFVLKVIAHYTFLHDIGCVFFLTNFIHFYFFGIFIKRFSKMESFLSSTLVNTVAFIIMIVLFFYTQIMNLDISNQNIIFQTFFSYVCVIFFYGMFKRLDTQSRIGRLFQSLGNNTLEIYIFHFFFLLGLEYINIQTQEEVIFNSFIISFTTIVIVSSINILFCMNIGNFLKKNPYLNFIILGRIPKRVIEGKNIVDKSIRISHYKTKITLIDR</sequence>
<proteinExistence type="inferred from homology"/>
<evidence type="ECO:0000256" key="1">
    <source>
        <dbReference type="ARBA" id="ARBA00004651"/>
    </source>
</evidence>
<feature type="transmembrane region" description="Helical" evidence="7">
    <location>
        <begin position="78"/>
        <end position="98"/>
    </location>
</feature>
<keyword evidence="6 7" id="KW-0472">Membrane</keyword>
<feature type="transmembrane region" description="Helical" evidence="7">
    <location>
        <begin position="118"/>
        <end position="140"/>
    </location>
</feature>
<dbReference type="GO" id="GO:0009246">
    <property type="term" value="P:enterobacterial common antigen biosynthetic process"/>
    <property type="evidence" value="ECO:0007669"/>
    <property type="project" value="TreeGrafter"/>
</dbReference>
<reference evidence="9" key="1">
    <citation type="submission" date="2022-10" db="EMBL/GenBank/DDBJ databases">
        <authorList>
            <person name="Yu W.X."/>
        </authorList>
    </citation>
    <scope>NUCLEOTIDE SEQUENCE</scope>
    <source>
        <strain evidence="9">AAT</strain>
    </source>
</reference>